<dbReference type="Gene3D" id="3.40.50.1000">
    <property type="entry name" value="HAD superfamily/HAD-like"/>
    <property type="match status" value="1"/>
</dbReference>
<dbReference type="InterPro" id="IPR050155">
    <property type="entry name" value="HAD-like_hydrolase_sf"/>
</dbReference>
<dbReference type="SUPFAM" id="SSF56784">
    <property type="entry name" value="HAD-like"/>
    <property type="match status" value="1"/>
</dbReference>
<name>A0A7C9TNK6_9MICO</name>
<dbReference type="AlphaFoldDB" id="A0A7C9TNK6"/>
<dbReference type="GO" id="GO:0005829">
    <property type="term" value="C:cytosol"/>
    <property type="evidence" value="ECO:0007669"/>
    <property type="project" value="TreeGrafter"/>
</dbReference>
<dbReference type="Gene3D" id="1.10.150.240">
    <property type="entry name" value="Putative phosphatase, domain 2"/>
    <property type="match status" value="1"/>
</dbReference>
<dbReference type="GO" id="GO:0006281">
    <property type="term" value="P:DNA repair"/>
    <property type="evidence" value="ECO:0007669"/>
    <property type="project" value="TreeGrafter"/>
</dbReference>
<dbReference type="GO" id="GO:0008967">
    <property type="term" value="F:phosphoglycolate phosphatase activity"/>
    <property type="evidence" value="ECO:0007669"/>
    <property type="project" value="TreeGrafter"/>
</dbReference>
<gene>
    <name evidence="1" type="ORF">G3T37_00530</name>
</gene>
<reference evidence="1 2" key="1">
    <citation type="journal article" date="2014" name="Int. J. Syst. Evol. Microbiol.">
        <title>Description of Galbitalea soli gen. nov., sp. nov., and Frondihabitans sucicola sp. nov.</title>
        <authorList>
            <person name="Kim S.J."/>
            <person name="Lim J.M."/>
            <person name="Ahn J.H."/>
            <person name="Weon H.Y."/>
            <person name="Hamada M."/>
            <person name="Suzuki K."/>
            <person name="Ahn T.Y."/>
            <person name="Kwon S.W."/>
        </authorList>
    </citation>
    <scope>NUCLEOTIDE SEQUENCE [LARGE SCALE GENOMIC DNA]</scope>
    <source>
        <strain evidence="1 2">NBRC 108727</strain>
    </source>
</reference>
<keyword evidence="2" id="KW-1185">Reference proteome</keyword>
<dbReference type="Proteomes" id="UP000479756">
    <property type="component" value="Unassembled WGS sequence"/>
</dbReference>
<organism evidence="1 2">
    <name type="scientific">Galbitalea soli</name>
    <dbReference type="NCBI Taxonomy" id="1268042"/>
    <lineage>
        <taxon>Bacteria</taxon>
        <taxon>Bacillati</taxon>
        <taxon>Actinomycetota</taxon>
        <taxon>Actinomycetes</taxon>
        <taxon>Micrococcales</taxon>
        <taxon>Microbacteriaceae</taxon>
        <taxon>Galbitalea</taxon>
    </lineage>
</organism>
<evidence type="ECO:0000313" key="1">
    <source>
        <dbReference type="EMBL" id="NEM89839.1"/>
    </source>
</evidence>
<protein>
    <submittedName>
        <fullName evidence="1">HAD family hydrolase</fullName>
    </submittedName>
</protein>
<keyword evidence="1" id="KW-0378">Hydrolase</keyword>
<dbReference type="PANTHER" id="PTHR43434">
    <property type="entry name" value="PHOSPHOGLYCOLATE PHOSPHATASE"/>
    <property type="match status" value="1"/>
</dbReference>
<sequence>MSTYILWDVDGTLLRNGREAANLYHEAVELSAGRALEQLLPHMHGKTDGQILAETLAAHGLDAGLHETARHHLDELSRLRHERGLHREICPGIPEALDAFAARGYVNALLTGNSERRARFKIDGSGLPVDAFDWQHSYFGDITPLRSELTIRAQEELLDHRTVIIGDTPGDDIAAQAAGIPFIGVATGVYSVDDLRETGAALLIEDFDSGLDAVLEFLAR</sequence>
<dbReference type="PANTHER" id="PTHR43434:SF1">
    <property type="entry name" value="PHOSPHOGLYCOLATE PHOSPHATASE"/>
    <property type="match status" value="1"/>
</dbReference>
<comment type="caution">
    <text evidence="1">The sequence shown here is derived from an EMBL/GenBank/DDBJ whole genome shotgun (WGS) entry which is preliminary data.</text>
</comment>
<dbReference type="InterPro" id="IPR036412">
    <property type="entry name" value="HAD-like_sf"/>
</dbReference>
<dbReference type="EMBL" id="JAAGWZ010000001">
    <property type="protein sequence ID" value="NEM89839.1"/>
    <property type="molecule type" value="Genomic_DNA"/>
</dbReference>
<proteinExistence type="predicted"/>
<evidence type="ECO:0000313" key="2">
    <source>
        <dbReference type="Proteomes" id="UP000479756"/>
    </source>
</evidence>
<dbReference type="InterPro" id="IPR023214">
    <property type="entry name" value="HAD_sf"/>
</dbReference>
<dbReference type="InterPro" id="IPR023198">
    <property type="entry name" value="PGP-like_dom2"/>
</dbReference>
<dbReference type="RefSeq" id="WP_163471472.1">
    <property type="nucleotide sequence ID" value="NZ_JAAGWZ010000001.1"/>
</dbReference>
<accession>A0A7C9TNK6</accession>
<dbReference type="Pfam" id="PF00702">
    <property type="entry name" value="Hydrolase"/>
    <property type="match status" value="1"/>
</dbReference>